<dbReference type="STRING" id="1344416.A0A139AWA0"/>
<dbReference type="PANTHER" id="PTHR46430">
    <property type="entry name" value="PROTEIN SKT5-RELATED"/>
    <property type="match status" value="1"/>
</dbReference>
<proteinExistence type="predicted"/>
<feature type="compositionally biased region" description="Pro residues" evidence="2">
    <location>
        <begin position="216"/>
        <end position="231"/>
    </location>
</feature>
<feature type="compositionally biased region" description="Low complexity" evidence="2">
    <location>
        <begin position="36"/>
        <end position="50"/>
    </location>
</feature>
<keyword evidence="4" id="KW-1185">Reference proteome</keyword>
<keyword evidence="1" id="KW-0677">Repeat</keyword>
<evidence type="ECO:0000313" key="3">
    <source>
        <dbReference type="EMBL" id="KXS20984.1"/>
    </source>
</evidence>
<dbReference type="Proteomes" id="UP000070544">
    <property type="component" value="Unassembled WGS sequence"/>
</dbReference>
<feature type="compositionally biased region" description="Polar residues" evidence="2">
    <location>
        <begin position="125"/>
        <end position="134"/>
    </location>
</feature>
<dbReference type="SMART" id="SM00671">
    <property type="entry name" value="SEL1"/>
    <property type="match status" value="10"/>
</dbReference>
<evidence type="ECO:0000256" key="1">
    <source>
        <dbReference type="ARBA" id="ARBA00022737"/>
    </source>
</evidence>
<dbReference type="SUPFAM" id="SSF81901">
    <property type="entry name" value="HCP-like"/>
    <property type="match status" value="2"/>
</dbReference>
<dbReference type="InterPro" id="IPR011990">
    <property type="entry name" value="TPR-like_helical_dom_sf"/>
</dbReference>
<feature type="region of interest" description="Disordered" evidence="2">
    <location>
        <begin position="1"/>
        <end position="63"/>
    </location>
</feature>
<dbReference type="OrthoDB" id="2384430at2759"/>
<feature type="compositionally biased region" description="Gly residues" evidence="2">
    <location>
        <begin position="186"/>
        <end position="207"/>
    </location>
</feature>
<evidence type="ECO:0000313" key="4">
    <source>
        <dbReference type="Proteomes" id="UP000070544"/>
    </source>
</evidence>
<name>A0A139AWA0_GONPJ</name>
<feature type="compositionally biased region" description="Gly residues" evidence="2">
    <location>
        <begin position="166"/>
        <end position="175"/>
    </location>
</feature>
<dbReference type="InterPro" id="IPR006597">
    <property type="entry name" value="Sel1-like"/>
</dbReference>
<gene>
    <name evidence="3" type="ORF">M427DRAFT_349858</name>
</gene>
<organism evidence="3 4">
    <name type="scientific">Gonapodya prolifera (strain JEL478)</name>
    <name type="common">Monoblepharis prolifera</name>
    <dbReference type="NCBI Taxonomy" id="1344416"/>
    <lineage>
        <taxon>Eukaryota</taxon>
        <taxon>Fungi</taxon>
        <taxon>Fungi incertae sedis</taxon>
        <taxon>Chytridiomycota</taxon>
        <taxon>Chytridiomycota incertae sedis</taxon>
        <taxon>Monoblepharidomycetes</taxon>
        <taxon>Monoblepharidales</taxon>
        <taxon>Gonapodyaceae</taxon>
        <taxon>Gonapodya</taxon>
    </lineage>
</organism>
<dbReference type="Pfam" id="PF08238">
    <property type="entry name" value="Sel1"/>
    <property type="match status" value="9"/>
</dbReference>
<dbReference type="EMBL" id="KQ965734">
    <property type="protein sequence ID" value="KXS20984.1"/>
    <property type="molecule type" value="Genomic_DNA"/>
</dbReference>
<evidence type="ECO:0000256" key="2">
    <source>
        <dbReference type="SAM" id="MobiDB-lite"/>
    </source>
</evidence>
<feature type="compositionally biased region" description="Polar residues" evidence="2">
    <location>
        <begin position="233"/>
        <end position="242"/>
    </location>
</feature>
<dbReference type="AlphaFoldDB" id="A0A139AWA0"/>
<protein>
    <submittedName>
        <fullName evidence="3">HCP-like protein</fullName>
    </submittedName>
</protein>
<feature type="region of interest" description="Disordered" evidence="2">
    <location>
        <begin position="86"/>
        <end position="255"/>
    </location>
</feature>
<sequence>MANRPPQASKYPSNPSVPSPLNPSGSRDRGSGGSGRSSRQQAAPPSSYGGYSQGGGLAPAAMSSPSAVLNTIGTAILHTGKAGAIDVDEDDEGQAQQRRLVVMNAGLPEESDSDDDGGGRPKRQQPANLQAPMNPNSPLPDFAPPTMDRRPTFIPSKKLGPAGDDAGSGGGGGTGSLNRGQFSDGYGYGQSSGGQGNGRQAGKGGKPGLPPKSTSVPPPSAIPGSSSPPIPATQTGSTTPSAPGQGKPPIPFGMVSKTPAYEQVQRIKRMINAANRLPPERELEKDERLDQAFLELTSLCNDGNAEAQYYLAREFGKDEKWEEALKYFIVASRAGHVPSAYQAGLCFENRRGFDAYNPTYVSKMYNQAAAAGYLPALYRMSDSTVRPGVASACQQMAKGLEKEDEAEVDGDYLTALLEVAGEGGFPKARFRLGQIFEQGLYNVVPDPHRAYRYYRKAADHLDGDAMYRLAVIFEKGELTATIDPPRAFRYYARASERGIVAAVCRMGEIFEQGELGANENITQALKCFKDAAHRGSIEAMHHLARIHQDGLHGTNRGPEGALEAFNKGARKHKPEALHALGTIFEKGQYGVSANPEQAVSYFEQAAERGSYKAMIRLGKIYEFGEFGRAVDVNRAVSFYKAASDGGDALGHFLLAGWYYTGNSWLVKKSAEDAFKLLKKAVAGGCLEGAEYRLGSFYEHGTGTEADMDSAVALYRSAAQRGDPSAVRKLNQLGLSLTGGAPLANGR</sequence>
<dbReference type="InterPro" id="IPR051726">
    <property type="entry name" value="Chitin_Synth_Reg"/>
</dbReference>
<reference evidence="3 4" key="1">
    <citation type="journal article" date="2015" name="Genome Biol. Evol.">
        <title>Phylogenomic analyses indicate that early fungi evolved digesting cell walls of algal ancestors of land plants.</title>
        <authorList>
            <person name="Chang Y."/>
            <person name="Wang S."/>
            <person name="Sekimoto S."/>
            <person name="Aerts A.L."/>
            <person name="Choi C."/>
            <person name="Clum A."/>
            <person name="LaButti K.M."/>
            <person name="Lindquist E.A."/>
            <person name="Yee Ngan C."/>
            <person name="Ohm R.A."/>
            <person name="Salamov A.A."/>
            <person name="Grigoriev I.V."/>
            <person name="Spatafora J.W."/>
            <person name="Berbee M.L."/>
        </authorList>
    </citation>
    <scope>NUCLEOTIDE SEQUENCE [LARGE SCALE GENOMIC DNA]</scope>
    <source>
        <strain evidence="3 4">JEL478</strain>
    </source>
</reference>
<dbReference type="Gene3D" id="1.25.40.10">
    <property type="entry name" value="Tetratricopeptide repeat domain"/>
    <property type="match status" value="3"/>
</dbReference>
<accession>A0A139AWA0</accession>
<dbReference type="PANTHER" id="PTHR46430:SF3">
    <property type="entry name" value="ACTIVATOR OF C KINASE PROTEIN 1"/>
    <property type="match status" value="1"/>
</dbReference>